<dbReference type="PANTHER" id="PTHR47481:SF30">
    <property type="entry name" value="CCHC-TYPE DOMAIN-CONTAINING PROTEIN"/>
    <property type="match status" value="1"/>
</dbReference>
<dbReference type="GO" id="GO:0006397">
    <property type="term" value="P:mRNA processing"/>
    <property type="evidence" value="ECO:0007669"/>
    <property type="project" value="UniProtKB-KW"/>
</dbReference>
<dbReference type="EMBL" id="CP059660">
    <property type="protein sequence ID" value="QRW17546.1"/>
    <property type="molecule type" value="Genomic_DNA"/>
</dbReference>
<keyword evidence="2" id="KW-0862">Zinc</keyword>
<organism evidence="5 6">
    <name type="scientific">Rhizoctonia solani</name>
    <dbReference type="NCBI Taxonomy" id="456999"/>
    <lineage>
        <taxon>Eukaryota</taxon>
        <taxon>Fungi</taxon>
        <taxon>Dikarya</taxon>
        <taxon>Basidiomycota</taxon>
        <taxon>Agaricomycotina</taxon>
        <taxon>Agaricomycetes</taxon>
        <taxon>Cantharellales</taxon>
        <taxon>Ceratobasidiaceae</taxon>
        <taxon>Rhizoctonia</taxon>
    </lineage>
</organism>
<dbReference type="RefSeq" id="XP_043177783.1">
    <property type="nucleotide sequence ID" value="XM_043322287.1"/>
</dbReference>
<dbReference type="PROSITE" id="PS50158">
    <property type="entry name" value="ZF_CCHC"/>
    <property type="match status" value="1"/>
</dbReference>
<evidence type="ECO:0000256" key="2">
    <source>
        <dbReference type="PROSITE-ProRule" id="PRU00047"/>
    </source>
</evidence>
<feature type="compositionally biased region" description="Polar residues" evidence="3">
    <location>
        <begin position="85"/>
        <end position="96"/>
    </location>
</feature>
<evidence type="ECO:0000256" key="1">
    <source>
        <dbReference type="ARBA" id="ARBA00022664"/>
    </source>
</evidence>
<dbReference type="InterPro" id="IPR001878">
    <property type="entry name" value="Znf_CCHC"/>
</dbReference>
<reference evidence="5" key="1">
    <citation type="submission" date="2020-05" db="EMBL/GenBank/DDBJ databases">
        <title>Evolutionary and genomic comparisons of hybrid uninucleate and nonhybrid Rhizoctonia fungi.</title>
        <authorList>
            <person name="Li C."/>
            <person name="Chen X."/>
        </authorList>
    </citation>
    <scope>NUCLEOTIDE SEQUENCE</scope>
    <source>
        <strain evidence="5">AG-1 IA</strain>
    </source>
</reference>
<feature type="compositionally biased region" description="Basic and acidic residues" evidence="3">
    <location>
        <begin position="97"/>
        <end position="115"/>
    </location>
</feature>
<feature type="domain" description="CCHC-type" evidence="4">
    <location>
        <begin position="474"/>
        <end position="487"/>
    </location>
</feature>
<accession>A0A8H8ST68</accession>
<dbReference type="InterPro" id="IPR054722">
    <property type="entry name" value="PolX-like_BBD"/>
</dbReference>
<dbReference type="GeneID" id="67024750"/>
<feature type="region of interest" description="Disordered" evidence="3">
    <location>
        <begin position="1"/>
        <end position="66"/>
    </location>
</feature>
<sequence length="580" mass="64639">MPALEDPQAGPSSSRRISPHSHKSSSRHSPRLSPLEYEAPQEANKLAKPSSSMRKPSPFGHQTSTATFQRMIPVFGLPDIEMLEPSSSRLQPSEPINSHELKRSKGKTSEAHISKHRETQAALLDPNDRSLTNDPAIQKYLPYSPSTTLYPLDEDILGEFNYQPDCTQMTSWCQKNPQANSFRKVYRQLGRVFYHVEIPSAHENCYPSPSCEQWASHYFRLLDTVKSTIGLNMSVYDMEELLPIPEWPEHDCLFTSHSFELKDDGSNYNAWKFCQTTVLKLRGLFGVANGTNNLPNSLTKAEQKDKSKVSHYKDLIAKWTRRDKDAFAQIMLNMEDGAMQWEGKGVQSLLFLYQQLTLTKILEDDNIATGLNNLLSIASKMKTLGEPVSNLMMAQIMMNALPPTYAIVNTIIQTTNQASAVTPQMVKEAALKEEEHCKNSTGITAMFLHLPAKPLNSKLSKSKNKCKKDKGPACLNCGKSGHLKQECWAKGGGAEGTGLRQKNNAKKQSKDKGKEPATKTKSAKVAVTTNNLPPILYALPATDSQTSNNSWLLDSGASKHMTPNQKWFATYQSLTSPIHV</sequence>
<evidence type="ECO:0000256" key="3">
    <source>
        <dbReference type="SAM" id="MobiDB-lite"/>
    </source>
</evidence>
<dbReference type="Pfam" id="PF14223">
    <property type="entry name" value="Retrotran_gag_2"/>
    <property type="match status" value="1"/>
</dbReference>
<name>A0A8H8ST68_9AGAM</name>
<dbReference type="SMART" id="SM00343">
    <property type="entry name" value="ZnF_C2HC"/>
    <property type="match status" value="1"/>
</dbReference>
<feature type="compositionally biased region" description="Polar residues" evidence="3">
    <location>
        <begin position="49"/>
        <end position="66"/>
    </location>
</feature>
<dbReference type="AlphaFoldDB" id="A0A8H8ST68"/>
<dbReference type="GO" id="GO:0003676">
    <property type="term" value="F:nucleic acid binding"/>
    <property type="evidence" value="ECO:0007669"/>
    <property type="project" value="InterPro"/>
</dbReference>
<protein>
    <submittedName>
        <fullName evidence="5">Copia-like polyprotein/retrotransposon</fullName>
    </submittedName>
</protein>
<keyword evidence="2" id="KW-0479">Metal-binding</keyword>
<keyword evidence="2" id="KW-0863">Zinc-finger</keyword>
<gene>
    <name evidence="5" type="ORF">RhiXN_02470</name>
</gene>
<dbReference type="GO" id="GO:0008270">
    <property type="term" value="F:zinc ion binding"/>
    <property type="evidence" value="ECO:0007669"/>
    <property type="project" value="UniProtKB-KW"/>
</dbReference>
<dbReference type="Proteomes" id="UP000650533">
    <property type="component" value="Chromosome 3"/>
</dbReference>
<keyword evidence="1" id="KW-0507">mRNA processing</keyword>
<evidence type="ECO:0000259" key="4">
    <source>
        <dbReference type="PROSITE" id="PS50158"/>
    </source>
</evidence>
<proteinExistence type="predicted"/>
<evidence type="ECO:0000313" key="6">
    <source>
        <dbReference type="Proteomes" id="UP000650533"/>
    </source>
</evidence>
<dbReference type="KEGG" id="rsx:RhiXN_02470"/>
<dbReference type="InterPro" id="IPR036875">
    <property type="entry name" value="Znf_CCHC_sf"/>
</dbReference>
<feature type="region of interest" description="Disordered" evidence="3">
    <location>
        <begin position="85"/>
        <end position="115"/>
    </location>
</feature>
<dbReference type="PANTHER" id="PTHR47481">
    <property type="match status" value="1"/>
</dbReference>
<feature type="region of interest" description="Disordered" evidence="3">
    <location>
        <begin position="492"/>
        <end position="526"/>
    </location>
</feature>
<feature type="compositionally biased region" description="Basic residues" evidence="3">
    <location>
        <begin position="17"/>
        <end position="30"/>
    </location>
</feature>
<feature type="compositionally biased region" description="Basic and acidic residues" evidence="3">
    <location>
        <begin position="508"/>
        <end position="518"/>
    </location>
</feature>
<evidence type="ECO:0000313" key="5">
    <source>
        <dbReference type="EMBL" id="QRW17546.1"/>
    </source>
</evidence>
<dbReference type="SUPFAM" id="SSF57756">
    <property type="entry name" value="Retrovirus zinc finger-like domains"/>
    <property type="match status" value="1"/>
</dbReference>
<dbReference type="Pfam" id="PF22936">
    <property type="entry name" value="Pol_BBD"/>
    <property type="match status" value="1"/>
</dbReference>